<dbReference type="PANTHER" id="PTHR43784">
    <property type="entry name" value="GDSL-LIKE LIPASE/ACYLHYDROLASE, PUTATIVE (AFU_ORTHOLOGUE AFUA_2G00820)-RELATED"/>
    <property type="match status" value="1"/>
</dbReference>
<sequence length="380" mass="40665">MTQTWIAAFRSAPVSPYEPTLVYPSRSFNNQTLRQIVRVRGGGDHLRVRFSNLYGKEPLTIARTRVALHATGSAIAPGTDIEVTFGHTSDVTIDAGHEAVSDPVGLATTTETDLVISTYYATPCGPATYHPFALRTGYVAAGDATSQPGLLHPEEVEPRFHLTGVDVLTSPGRRVVAAFGDSLSDGVGSTPGANLRYTDQLAHRTAAADMSVINLGIAGNRLLTDVFGESGTARFDRDVLAAPGVTHLILELGLNDICLPGMLGTPQVSADELIDGYTTIAERARRHGLTTIITTLTPFSGAEAISSGFDNPENEELRQRINRWIRTSREFDAVADLDRALRHPAAPATLYPDYDSGDHIHPNDAGAQAMADTIAKALQV</sequence>
<accession>A0A7W9LGY0</accession>
<comment type="caution">
    <text evidence="2">The sequence shown here is derived from an EMBL/GenBank/DDBJ whole genome shotgun (WGS) entry which is preliminary data.</text>
</comment>
<dbReference type="InterPro" id="IPR036514">
    <property type="entry name" value="SGNH_hydro_sf"/>
</dbReference>
<dbReference type="SUPFAM" id="SSF52266">
    <property type="entry name" value="SGNH hydrolase"/>
    <property type="match status" value="1"/>
</dbReference>
<dbReference type="AlphaFoldDB" id="A0A7W9LGY0"/>
<evidence type="ECO:0000259" key="1">
    <source>
        <dbReference type="Pfam" id="PF13472"/>
    </source>
</evidence>
<dbReference type="EMBL" id="JACHMB010000001">
    <property type="protein sequence ID" value="MBB5783431.1"/>
    <property type="molecule type" value="Genomic_DNA"/>
</dbReference>
<organism evidence="2 3">
    <name type="scientific">Nonomuraea jabiensis</name>
    <dbReference type="NCBI Taxonomy" id="882448"/>
    <lineage>
        <taxon>Bacteria</taxon>
        <taxon>Bacillati</taxon>
        <taxon>Actinomycetota</taxon>
        <taxon>Actinomycetes</taxon>
        <taxon>Streptosporangiales</taxon>
        <taxon>Streptosporangiaceae</taxon>
        <taxon>Nonomuraea</taxon>
    </lineage>
</organism>
<dbReference type="InterPro" id="IPR053140">
    <property type="entry name" value="GDSL_Rv0518-like"/>
</dbReference>
<reference evidence="2 3" key="1">
    <citation type="submission" date="2020-08" db="EMBL/GenBank/DDBJ databases">
        <title>Sequencing the genomes of 1000 actinobacteria strains.</title>
        <authorList>
            <person name="Klenk H.-P."/>
        </authorList>
    </citation>
    <scope>NUCLEOTIDE SEQUENCE [LARGE SCALE GENOMIC DNA]</scope>
    <source>
        <strain evidence="2 3">DSM 45507</strain>
    </source>
</reference>
<dbReference type="Gene3D" id="3.40.50.1110">
    <property type="entry name" value="SGNH hydrolase"/>
    <property type="match status" value="1"/>
</dbReference>
<proteinExistence type="predicted"/>
<name>A0A7W9LGY0_9ACTN</name>
<dbReference type="RefSeq" id="WP_185076354.1">
    <property type="nucleotide sequence ID" value="NZ_JACHMB010000001.1"/>
</dbReference>
<protein>
    <submittedName>
        <fullName evidence="2">Lysophospholipase L1-like esterase</fullName>
    </submittedName>
</protein>
<gene>
    <name evidence="2" type="ORF">HD596_010187</name>
</gene>
<dbReference type="PANTHER" id="PTHR43784:SF2">
    <property type="entry name" value="GDSL-LIKE LIPASE_ACYLHYDROLASE, PUTATIVE (AFU_ORTHOLOGUE AFUA_2G00820)-RELATED"/>
    <property type="match status" value="1"/>
</dbReference>
<evidence type="ECO:0000313" key="2">
    <source>
        <dbReference type="EMBL" id="MBB5783431.1"/>
    </source>
</evidence>
<dbReference type="CDD" id="cd01830">
    <property type="entry name" value="XynE_like"/>
    <property type="match status" value="1"/>
</dbReference>
<dbReference type="Pfam" id="PF13472">
    <property type="entry name" value="Lipase_GDSL_2"/>
    <property type="match status" value="1"/>
</dbReference>
<dbReference type="InterPro" id="IPR013830">
    <property type="entry name" value="SGNH_hydro"/>
</dbReference>
<feature type="domain" description="SGNH hydrolase-type esterase" evidence="1">
    <location>
        <begin position="178"/>
        <end position="369"/>
    </location>
</feature>
<dbReference type="Proteomes" id="UP000579153">
    <property type="component" value="Unassembled WGS sequence"/>
</dbReference>
<keyword evidence="3" id="KW-1185">Reference proteome</keyword>
<evidence type="ECO:0000313" key="3">
    <source>
        <dbReference type="Proteomes" id="UP000579153"/>
    </source>
</evidence>